<evidence type="ECO:0000256" key="1">
    <source>
        <dbReference type="ARBA" id="ARBA00021364"/>
    </source>
</evidence>
<gene>
    <name evidence="6" type="ORF">GJ744_005389</name>
</gene>
<name>A0A8H7ALC8_9EURO</name>
<comment type="caution">
    <text evidence="6">The sequence shown here is derived from an EMBL/GenBank/DDBJ whole genome shotgun (WGS) entry which is preliminary data.</text>
</comment>
<dbReference type="EMBL" id="JAACFV010000023">
    <property type="protein sequence ID" value="KAF7511158.1"/>
    <property type="molecule type" value="Genomic_DNA"/>
</dbReference>
<evidence type="ECO:0000313" key="6">
    <source>
        <dbReference type="EMBL" id="KAF7511158.1"/>
    </source>
</evidence>
<evidence type="ECO:0000256" key="4">
    <source>
        <dbReference type="RuleBase" id="RU000384"/>
    </source>
</evidence>
<evidence type="ECO:0000256" key="2">
    <source>
        <dbReference type="ARBA" id="ARBA00022598"/>
    </source>
</evidence>
<evidence type="ECO:0000256" key="3">
    <source>
        <dbReference type="PROSITE-ProRule" id="PRU01331"/>
    </source>
</evidence>
<dbReference type="InterPro" id="IPR014746">
    <property type="entry name" value="Gln_synth/guanido_kin_cat_dom"/>
</dbReference>
<dbReference type="InterPro" id="IPR036651">
    <property type="entry name" value="Gln_synt_N_sf"/>
</dbReference>
<dbReference type="PANTHER" id="PTHR43785:SF2">
    <property type="entry name" value="TYPE-1 GLUTAMINE SYNTHETASE 1"/>
    <property type="match status" value="1"/>
</dbReference>
<dbReference type="InterPro" id="IPR008146">
    <property type="entry name" value="Gln_synth_cat_dom"/>
</dbReference>
<dbReference type="OrthoDB" id="3364440at2759"/>
<keyword evidence="2" id="KW-0436">Ligase</keyword>
<reference evidence="6" key="1">
    <citation type="submission" date="2020-02" db="EMBL/GenBank/DDBJ databases">
        <authorList>
            <person name="Palmer J.M."/>
        </authorList>
    </citation>
    <scope>NUCLEOTIDE SEQUENCE</scope>
    <source>
        <strain evidence="6">EPUS1.4</strain>
        <tissue evidence="6">Thallus</tissue>
    </source>
</reference>
<dbReference type="GO" id="GO:0006542">
    <property type="term" value="P:glutamine biosynthetic process"/>
    <property type="evidence" value="ECO:0007669"/>
    <property type="project" value="InterPro"/>
</dbReference>
<evidence type="ECO:0000259" key="5">
    <source>
        <dbReference type="PROSITE" id="PS51987"/>
    </source>
</evidence>
<keyword evidence="7" id="KW-1185">Reference proteome</keyword>
<dbReference type="GO" id="GO:0004356">
    <property type="term" value="F:glutamine synthetase activity"/>
    <property type="evidence" value="ECO:0007669"/>
    <property type="project" value="InterPro"/>
</dbReference>
<protein>
    <recommendedName>
        <fullName evidence="1">Glutamine synthetase</fullName>
    </recommendedName>
</protein>
<accession>A0A8H7ALC8</accession>
<dbReference type="AlphaFoldDB" id="A0A8H7ALC8"/>
<dbReference type="SUPFAM" id="SSF55931">
    <property type="entry name" value="Glutamine synthetase/guanido kinase"/>
    <property type="match status" value="1"/>
</dbReference>
<dbReference type="Gene3D" id="3.30.590.10">
    <property type="entry name" value="Glutamine synthetase/guanido kinase, catalytic domain"/>
    <property type="match status" value="1"/>
</dbReference>
<evidence type="ECO:0000313" key="7">
    <source>
        <dbReference type="Proteomes" id="UP000606974"/>
    </source>
</evidence>
<feature type="domain" description="GS catalytic" evidence="5">
    <location>
        <begin position="124"/>
        <end position="440"/>
    </location>
</feature>
<sequence length="440" mass="48640">MANSTDSTRTPHNPGLSILRSVLDANPSIEFVRLQWVDFTASVRTRLVTVRQALRLAAEGSSVSVASPIASAFLIDGTFNVINAGAKDSLVPDWSTLVVCHYQPGHAAVMCCLDEAGRGFECCPRSVLKKAERELEEKHGMTFKVGVEVEFYLTESAESTAPVKDVTSYCSTASLRTPYLAVLEDSVRAIELAKIPIWTFHTELVAGMFEISTDPMTPLRAADALVYIYEAIKASAVKHGLHATMHPKPFDKTHGVGQHMHISLSSDAKDDSFLAGVLSSVPGICAISMPNFDSYLRADFTGGGWVCWDWENRLSSIRKVGRAHWEFRFVDCTTNNYLTLAAILGVGMAAWEKGQELTMKPLSGRGVEEMDEETRRELGMDKRAPNGLKDAVEALKKDEAVMTVLGKELWERYIMYKEKEEGILSGMTLQERRTMIMGLF</sequence>
<dbReference type="PANTHER" id="PTHR43785">
    <property type="entry name" value="GAMMA-GLUTAMYLPUTRESCINE SYNTHETASE"/>
    <property type="match status" value="1"/>
</dbReference>
<dbReference type="Pfam" id="PF00120">
    <property type="entry name" value="Gln-synt_C"/>
    <property type="match status" value="1"/>
</dbReference>
<organism evidence="6 7">
    <name type="scientific">Endocarpon pusillum</name>
    <dbReference type="NCBI Taxonomy" id="364733"/>
    <lineage>
        <taxon>Eukaryota</taxon>
        <taxon>Fungi</taxon>
        <taxon>Dikarya</taxon>
        <taxon>Ascomycota</taxon>
        <taxon>Pezizomycotina</taxon>
        <taxon>Eurotiomycetes</taxon>
        <taxon>Chaetothyriomycetidae</taxon>
        <taxon>Verrucariales</taxon>
        <taxon>Verrucariaceae</taxon>
        <taxon>Endocarpon</taxon>
    </lineage>
</organism>
<comment type="similarity">
    <text evidence="3 4">Belongs to the glutamine synthetase family.</text>
</comment>
<dbReference type="Gene3D" id="3.10.20.70">
    <property type="entry name" value="Glutamine synthetase, N-terminal domain"/>
    <property type="match status" value="1"/>
</dbReference>
<dbReference type="SMART" id="SM01230">
    <property type="entry name" value="Gln-synt_C"/>
    <property type="match status" value="1"/>
</dbReference>
<dbReference type="PROSITE" id="PS51987">
    <property type="entry name" value="GS_CATALYTIC"/>
    <property type="match status" value="1"/>
</dbReference>
<dbReference type="Proteomes" id="UP000606974">
    <property type="component" value="Unassembled WGS sequence"/>
</dbReference>
<proteinExistence type="inferred from homology"/>